<reference evidence="1" key="1">
    <citation type="submission" date="2013-07" db="EMBL/GenBank/DDBJ databases">
        <authorList>
            <consortium name="The Broad Institute Genome Sequencing Platform"/>
            <person name="Cuomo C."/>
            <person name="Litvintseva A."/>
            <person name="Chen Y."/>
            <person name="Heitman J."/>
            <person name="Sun S."/>
            <person name="Springer D."/>
            <person name="Dromer F."/>
            <person name="Young S.K."/>
            <person name="Zeng Q."/>
            <person name="Gargeya S."/>
            <person name="Fitzgerald M."/>
            <person name="Abouelleil A."/>
            <person name="Alvarado L."/>
            <person name="Berlin A.M."/>
            <person name="Chapman S.B."/>
            <person name="Dewar J."/>
            <person name="Goldberg J."/>
            <person name="Griggs A."/>
            <person name="Gujja S."/>
            <person name="Hansen M."/>
            <person name="Howarth C."/>
            <person name="Imamovic A."/>
            <person name="Larimer J."/>
            <person name="McCowan C."/>
            <person name="Murphy C."/>
            <person name="Pearson M."/>
            <person name="Priest M."/>
            <person name="Roberts A."/>
            <person name="Saif S."/>
            <person name="Shea T."/>
            <person name="Sykes S."/>
            <person name="Wortman J."/>
            <person name="Nusbaum C."/>
            <person name="Birren B."/>
        </authorList>
    </citation>
    <scope>NUCLEOTIDE SEQUENCE</scope>
    <source>
        <strain evidence="1">CBS 10118</strain>
    </source>
</reference>
<accession>A0AAJ8MAW9</accession>
<organism evidence="1 2">
    <name type="scientific">Kwoniella bestiolae CBS 10118</name>
    <dbReference type="NCBI Taxonomy" id="1296100"/>
    <lineage>
        <taxon>Eukaryota</taxon>
        <taxon>Fungi</taxon>
        <taxon>Dikarya</taxon>
        <taxon>Basidiomycota</taxon>
        <taxon>Agaricomycotina</taxon>
        <taxon>Tremellomycetes</taxon>
        <taxon>Tremellales</taxon>
        <taxon>Cryptococcaceae</taxon>
        <taxon>Kwoniella</taxon>
    </lineage>
</organism>
<protein>
    <submittedName>
        <fullName evidence="1">Uncharacterized protein</fullName>
    </submittedName>
</protein>
<proteinExistence type="predicted"/>
<dbReference type="PANTHER" id="PTHR40788">
    <property type="entry name" value="CLR5 DOMAIN-CONTAINING PROTEIN-RELATED"/>
    <property type="match status" value="1"/>
</dbReference>
<keyword evidence="2" id="KW-1185">Reference proteome</keyword>
<dbReference type="AlphaFoldDB" id="A0AAJ8MAW9"/>
<name>A0AAJ8MAW9_9TREE</name>
<evidence type="ECO:0000313" key="2">
    <source>
        <dbReference type="Proteomes" id="UP000092730"/>
    </source>
</evidence>
<reference evidence="1" key="2">
    <citation type="submission" date="2024-02" db="EMBL/GenBank/DDBJ databases">
        <title>Comparative genomics of Cryptococcus and Kwoniella reveals pathogenesis evolution and contrasting modes of karyotype evolution via chromosome fusion or intercentromeric recombination.</title>
        <authorList>
            <person name="Coelho M.A."/>
            <person name="David-Palma M."/>
            <person name="Shea T."/>
            <person name="Bowers K."/>
            <person name="McGinley-Smith S."/>
            <person name="Mohammad A.W."/>
            <person name="Gnirke A."/>
            <person name="Yurkov A.M."/>
            <person name="Nowrousian M."/>
            <person name="Sun S."/>
            <person name="Cuomo C.A."/>
            <person name="Heitman J."/>
        </authorList>
    </citation>
    <scope>NUCLEOTIDE SEQUENCE</scope>
    <source>
        <strain evidence="1">CBS 10118</strain>
    </source>
</reference>
<dbReference type="RefSeq" id="XP_065726500.1">
    <property type="nucleotide sequence ID" value="XM_065870428.1"/>
</dbReference>
<dbReference type="PANTHER" id="PTHR40788:SF1">
    <property type="entry name" value="IPA PROTEIN"/>
    <property type="match status" value="1"/>
</dbReference>
<sequence>MSKSKTPRPVNYAELFRPLEEWPDLQQKYNGWLATPDEYGVTNRSKIQRKLKLINADASLSKKEKIAKEDEEIFDRFQYEHGMRCPPNSQLPKPDRHSFRYGYTWVAWRQAAIYAGARLPMHTFAEIQELVETNLNYAATRLRRYREDHEYFADYINELCLRDFPSHNDPGDLSHVISKVISWTCNDFLSWRNLSESLKDLKRLGLSNVSREAVEQINSNSTIQIAVHYAFLLLLAHIARQQVAAQVAFASGRGSNLTVVTNTWDKIESRMEQYAQGRCNFTLKMTFQALRKVSHLDYILAGLCKMFDSTDHGAGKHFSHFLLEYEQAIKLNPLLLNEVTSHVQQNIGCLAMSFDILDTMMAFVRADDYIPSCPTLSQKLAEDLEETIKGFTIFEDVTLPTYRSIEEERHITSLLVKSLWRDYDDLSIRIYGSPVDDVLRLGAAMTKPQPYWSAPAPSRDTSFPITDSPISTSGHSFVKKEGIWTEDKEKTRGAATTTQAIDNTQNEVTKAQIQSDDIGAISVKFQVNNKQMKLVGKLFSKAVDQEGQGQVKWNDICKLMKRIGFRIDEVGGSIIRFVPPDDAGVPFLEHRPHPENSMGAIRYRAFGQGLTEGYGWTLGWFERVASED</sequence>
<dbReference type="KEGG" id="kbi:30211382"/>
<evidence type="ECO:0000313" key="1">
    <source>
        <dbReference type="EMBL" id="WVW85243.1"/>
    </source>
</evidence>
<dbReference type="Proteomes" id="UP000092730">
    <property type="component" value="Chromosome 6"/>
</dbReference>
<dbReference type="GeneID" id="30211382"/>
<gene>
    <name evidence="1" type="ORF">I302_107281</name>
</gene>
<dbReference type="EMBL" id="CP144546">
    <property type="protein sequence ID" value="WVW85243.1"/>
    <property type="molecule type" value="Genomic_DNA"/>
</dbReference>